<sequence>MGVAWGRRGGRGPCTSASGLRMLSGWPASSSASDNTSTCLLRQLHEVPRERREAERQRQTGRKEAATRLVRRLVTEWSCTTPPPPPLPPLALLHSSSTHAVTPTPPREPWWRQRASGAEEVQKGGAPLITDLKPPLELPSSRLLQRHPSDQIGYGNIAPDTAWGKMFRIVFSLVGTPLSLTVLVSLGRPLVSLLPVACIERLLPRPGSRVILCRLYHQDQDHTRRTSAAWLWRHLALHLGRKQRTQKFLDRDHQRTRRPQTHI</sequence>
<feature type="region of interest" description="Disordered" evidence="1">
    <location>
        <begin position="46"/>
        <end position="65"/>
    </location>
</feature>
<dbReference type="Pfam" id="PF07885">
    <property type="entry name" value="Ion_trans_2"/>
    <property type="match status" value="1"/>
</dbReference>
<evidence type="ECO:0000313" key="4">
    <source>
        <dbReference type="Proteomes" id="UP001487740"/>
    </source>
</evidence>
<protein>
    <recommendedName>
        <fullName evidence="2">Potassium channel domain-containing protein</fullName>
    </recommendedName>
</protein>
<dbReference type="EMBL" id="JARAKH010000008">
    <property type="protein sequence ID" value="KAK8402214.1"/>
    <property type="molecule type" value="Genomic_DNA"/>
</dbReference>
<dbReference type="InterPro" id="IPR013099">
    <property type="entry name" value="K_chnl_dom"/>
</dbReference>
<dbReference type="SUPFAM" id="SSF81324">
    <property type="entry name" value="Voltage-gated potassium channels"/>
    <property type="match status" value="1"/>
</dbReference>
<gene>
    <name evidence="3" type="ORF">O3P69_001369</name>
</gene>
<evidence type="ECO:0000313" key="3">
    <source>
        <dbReference type="EMBL" id="KAK8402214.1"/>
    </source>
</evidence>
<organism evidence="3 4">
    <name type="scientific">Scylla paramamosain</name>
    <name type="common">Mud crab</name>
    <dbReference type="NCBI Taxonomy" id="85552"/>
    <lineage>
        <taxon>Eukaryota</taxon>
        <taxon>Metazoa</taxon>
        <taxon>Ecdysozoa</taxon>
        <taxon>Arthropoda</taxon>
        <taxon>Crustacea</taxon>
        <taxon>Multicrustacea</taxon>
        <taxon>Malacostraca</taxon>
        <taxon>Eumalacostraca</taxon>
        <taxon>Eucarida</taxon>
        <taxon>Decapoda</taxon>
        <taxon>Pleocyemata</taxon>
        <taxon>Brachyura</taxon>
        <taxon>Eubrachyura</taxon>
        <taxon>Portunoidea</taxon>
        <taxon>Portunidae</taxon>
        <taxon>Portuninae</taxon>
        <taxon>Scylla</taxon>
    </lineage>
</organism>
<feature type="domain" description="Potassium channel" evidence="2">
    <location>
        <begin position="152"/>
        <end position="190"/>
    </location>
</feature>
<dbReference type="Gene3D" id="1.10.287.70">
    <property type="match status" value="1"/>
</dbReference>
<accession>A0AAW0UPY6</accession>
<evidence type="ECO:0000256" key="1">
    <source>
        <dbReference type="SAM" id="MobiDB-lite"/>
    </source>
</evidence>
<dbReference type="AlphaFoldDB" id="A0AAW0UPY6"/>
<evidence type="ECO:0000259" key="2">
    <source>
        <dbReference type="Pfam" id="PF07885"/>
    </source>
</evidence>
<proteinExistence type="predicted"/>
<dbReference type="Proteomes" id="UP001487740">
    <property type="component" value="Unassembled WGS sequence"/>
</dbReference>
<keyword evidence="4" id="KW-1185">Reference proteome</keyword>
<name>A0AAW0UPY6_SCYPA</name>
<comment type="caution">
    <text evidence="3">The sequence shown here is derived from an EMBL/GenBank/DDBJ whole genome shotgun (WGS) entry which is preliminary data.</text>
</comment>
<reference evidence="3 4" key="1">
    <citation type="submission" date="2023-03" db="EMBL/GenBank/DDBJ databases">
        <title>High-quality genome of Scylla paramamosain provides insights in environmental adaptation.</title>
        <authorList>
            <person name="Zhang L."/>
        </authorList>
    </citation>
    <scope>NUCLEOTIDE SEQUENCE [LARGE SCALE GENOMIC DNA]</scope>
    <source>
        <strain evidence="3">LZ_2023a</strain>
        <tissue evidence="3">Muscle</tissue>
    </source>
</reference>